<comment type="cofactor">
    <cofactor evidence="10">
        <name>Zn(2+)</name>
        <dbReference type="ChEBI" id="CHEBI:29105"/>
    </cofactor>
    <text evidence="10">Binds 1 zinc ion per subunit.</text>
</comment>
<dbReference type="FunFam" id="3.40.50.620:FF:000042">
    <property type="entry name" value="Isoleucine--tRNA ligase"/>
    <property type="match status" value="1"/>
</dbReference>
<feature type="short sequence motif" description="'HIGH' region" evidence="10">
    <location>
        <begin position="68"/>
        <end position="78"/>
    </location>
</feature>
<dbReference type="GO" id="GO:0002161">
    <property type="term" value="F:aminoacyl-tRNA deacylase activity"/>
    <property type="evidence" value="ECO:0007669"/>
    <property type="project" value="InterPro"/>
</dbReference>
<evidence type="ECO:0000256" key="1">
    <source>
        <dbReference type="ARBA" id="ARBA00006887"/>
    </source>
</evidence>
<dbReference type="InterPro" id="IPR033708">
    <property type="entry name" value="Anticodon_Ile_BEm"/>
</dbReference>
<comment type="subcellular location">
    <subcellularLocation>
        <location evidence="10">Cytoplasm</location>
    </subcellularLocation>
</comment>
<dbReference type="Gene3D" id="1.10.730.20">
    <property type="match status" value="1"/>
</dbReference>
<dbReference type="InterPro" id="IPR023585">
    <property type="entry name" value="Ile-tRNA-ligase_type1"/>
</dbReference>
<dbReference type="InterPro" id="IPR013155">
    <property type="entry name" value="M/V/L/I-tRNA-synth_anticd-bd"/>
</dbReference>
<keyword evidence="5 10" id="KW-0067">ATP-binding</keyword>
<feature type="binding site" evidence="10">
    <location>
        <position position="962"/>
    </location>
    <ligand>
        <name>Zn(2+)</name>
        <dbReference type="ChEBI" id="CHEBI:29105"/>
    </ligand>
</feature>
<keyword evidence="3 10" id="KW-0436">Ligase</keyword>
<dbReference type="Gene3D" id="1.10.10.830">
    <property type="entry name" value="Ile-tRNA synthetase CP2 domain-like"/>
    <property type="match status" value="1"/>
</dbReference>
<dbReference type="InterPro" id="IPR001412">
    <property type="entry name" value="aa-tRNA-synth_I_CS"/>
</dbReference>
<evidence type="ECO:0000256" key="5">
    <source>
        <dbReference type="ARBA" id="ARBA00022840"/>
    </source>
</evidence>
<comment type="catalytic activity">
    <reaction evidence="9 10">
        <text>tRNA(Ile) + L-isoleucine + ATP = L-isoleucyl-tRNA(Ile) + AMP + diphosphate</text>
        <dbReference type="Rhea" id="RHEA:11060"/>
        <dbReference type="Rhea" id="RHEA-COMP:9666"/>
        <dbReference type="Rhea" id="RHEA-COMP:9695"/>
        <dbReference type="ChEBI" id="CHEBI:30616"/>
        <dbReference type="ChEBI" id="CHEBI:33019"/>
        <dbReference type="ChEBI" id="CHEBI:58045"/>
        <dbReference type="ChEBI" id="CHEBI:78442"/>
        <dbReference type="ChEBI" id="CHEBI:78528"/>
        <dbReference type="ChEBI" id="CHEBI:456215"/>
        <dbReference type="EC" id="6.1.1.5"/>
    </reaction>
</comment>
<feature type="short sequence motif" description="'KMSKS' region" evidence="10">
    <location>
        <begin position="640"/>
        <end position="644"/>
    </location>
</feature>
<accession>A0AAU7ZKU6</accession>
<dbReference type="Gene3D" id="3.90.740.10">
    <property type="entry name" value="Valyl/Leucyl/Isoleucyl-tRNA synthetase, editing domain"/>
    <property type="match status" value="1"/>
</dbReference>
<dbReference type="SUPFAM" id="SSF52374">
    <property type="entry name" value="Nucleotidylyl transferase"/>
    <property type="match status" value="1"/>
</dbReference>
<comment type="function">
    <text evidence="8 10">Catalyzes the attachment of isoleucine to tRNA(Ile). As IleRS can inadvertently accommodate and process structurally similar amino acids such as valine, to avoid such errors it has two additional distinct tRNA(Ile)-dependent editing activities. One activity is designated as 'pretransfer' editing and involves the hydrolysis of activated Val-AMP. The other activity is designated 'posttransfer' editing and involves deacylation of mischarged Val-tRNA(Ile).</text>
</comment>
<dbReference type="GO" id="GO:0000049">
    <property type="term" value="F:tRNA binding"/>
    <property type="evidence" value="ECO:0007669"/>
    <property type="project" value="InterPro"/>
</dbReference>
<evidence type="ECO:0000256" key="9">
    <source>
        <dbReference type="ARBA" id="ARBA00048359"/>
    </source>
</evidence>
<keyword evidence="6 10" id="KW-0648">Protein biosynthesis</keyword>
<comment type="subunit">
    <text evidence="10">Monomer.</text>
</comment>
<feature type="domain" description="Aminoacyl-tRNA synthetase class Ia" evidence="11">
    <location>
        <begin position="38"/>
        <end position="677"/>
    </location>
</feature>
<dbReference type="GO" id="GO:0004822">
    <property type="term" value="F:isoleucine-tRNA ligase activity"/>
    <property type="evidence" value="ECO:0007669"/>
    <property type="project" value="UniProtKB-UniRule"/>
</dbReference>
<dbReference type="Pfam" id="PF00133">
    <property type="entry name" value="tRNA-synt_1"/>
    <property type="match status" value="1"/>
</dbReference>
<feature type="domain" description="Methionyl/Valyl/Leucyl/Isoleucyl-tRNA synthetase anticodon-binding" evidence="13">
    <location>
        <begin position="723"/>
        <end position="877"/>
    </location>
</feature>
<dbReference type="SUPFAM" id="SSF50677">
    <property type="entry name" value="ValRS/IleRS/LeuRS editing domain"/>
    <property type="match status" value="1"/>
</dbReference>
<dbReference type="Pfam" id="PF08264">
    <property type="entry name" value="Anticodon_1"/>
    <property type="match status" value="1"/>
</dbReference>
<evidence type="ECO:0000259" key="12">
    <source>
        <dbReference type="Pfam" id="PF06827"/>
    </source>
</evidence>
<dbReference type="HAMAP" id="MF_02002">
    <property type="entry name" value="Ile_tRNA_synth_type1"/>
    <property type="match status" value="1"/>
</dbReference>
<comment type="similarity">
    <text evidence="1 10">Belongs to the class-I aminoacyl-tRNA synthetase family. IleS type 1 subfamily.</text>
</comment>
<dbReference type="CDD" id="cd07960">
    <property type="entry name" value="Anticodon_Ia_Ile_BEm"/>
    <property type="match status" value="1"/>
</dbReference>
<dbReference type="Pfam" id="PF06827">
    <property type="entry name" value="zf-FPG_IleRS"/>
    <property type="match status" value="1"/>
</dbReference>
<organism evidence="14">
    <name type="scientific">Tunturiibacter psychrotolerans</name>
    <dbReference type="NCBI Taxonomy" id="3069686"/>
    <lineage>
        <taxon>Bacteria</taxon>
        <taxon>Pseudomonadati</taxon>
        <taxon>Acidobacteriota</taxon>
        <taxon>Terriglobia</taxon>
        <taxon>Terriglobales</taxon>
        <taxon>Acidobacteriaceae</taxon>
        <taxon>Tunturiibacter</taxon>
    </lineage>
</organism>
<dbReference type="GO" id="GO:0005524">
    <property type="term" value="F:ATP binding"/>
    <property type="evidence" value="ECO:0007669"/>
    <property type="project" value="UniProtKB-UniRule"/>
</dbReference>
<gene>
    <name evidence="10 14" type="primary">ileS</name>
    <name evidence="14" type="ORF">RBB77_15330</name>
</gene>
<dbReference type="InterPro" id="IPR002300">
    <property type="entry name" value="aa-tRNA-synth_Ia"/>
</dbReference>
<keyword evidence="2 10" id="KW-0963">Cytoplasm</keyword>
<keyword evidence="4 10" id="KW-0547">Nucleotide-binding</keyword>
<evidence type="ECO:0000256" key="4">
    <source>
        <dbReference type="ARBA" id="ARBA00022741"/>
    </source>
</evidence>
<dbReference type="InterPro" id="IPR010663">
    <property type="entry name" value="Znf_FPG/IleRS"/>
</dbReference>
<feature type="binding site" evidence="10">
    <location>
        <position position="945"/>
    </location>
    <ligand>
        <name>Zn(2+)</name>
        <dbReference type="ChEBI" id="CHEBI:29105"/>
    </ligand>
</feature>
<proteinExistence type="inferred from homology"/>
<dbReference type="PANTHER" id="PTHR42765:SF1">
    <property type="entry name" value="ISOLEUCINE--TRNA LIGASE, MITOCHONDRIAL"/>
    <property type="match status" value="1"/>
</dbReference>
<dbReference type="KEGG" id="tpsc:RBB77_15330"/>
<evidence type="ECO:0000256" key="6">
    <source>
        <dbReference type="ARBA" id="ARBA00022917"/>
    </source>
</evidence>
<dbReference type="RefSeq" id="WP_353062657.1">
    <property type="nucleotide sequence ID" value="NZ_CP132942.1"/>
</dbReference>
<feature type="binding site" evidence="10">
    <location>
        <position position="599"/>
    </location>
    <ligand>
        <name>L-isoleucyl-5'-AMP</name>
        <dbReference type="ChEBI" id="CHEBI:178002"/>
    </ligand>
</feature>
<evidence type="ECO:0000256" key="3">
    <source>
        <dbReference type="ARBA" id="ARBA00022598"/>
    </source>
</evidence>
<feature type="binding site" evidence="10">
    <location>
        <position position="643"/>
    </location>
    <ligand>
        <name>ATP</name>
        <dbReference type="ChEBI" id="CHEBI:30616"/>
    </ligand>
</feature>
<keyword evidence="10" id="KW-0479">Metal-binding</keyword>
<dbReference type="InterPro" id="IPR009008">
    <property type="entry name" value="Val/Leu/Ile-tRNA-synth_edit"/>
</dbReference>
<protein>
    <recommendedName>
        <fullName evidence="10">Isoleucine--tRNA ligase</fullName>
        <ecNumber evidence="10">6.1.1.5</ecNumber>
    </recommendedName>
    <alternativeName>
        <fullName evidence="10">Isoleucyl-tRNA synthetase</fullName>
        <shortName evidence="10">IleRS</shortName>
    </alternativeName>
</protein>
<dbReference type="PRINTS" id="PR00984">
    <property type="entry name" value="TRNASYNTHILE"/>
</dbReference>
<dbReference type="InterPro" id="IPR050081">
    <property type="entry name" value="Ile-tRNA_ligase"/>
</dbReference>
<dbReference type="GO" id="GO:0006428">
    <property type="term" value="P:isoleucyl-tRNA aminoacylation"/>
    <property type="evidence" value="ECO:0007669"/>
    <property type="project" value="UniProtKB-UniRule"/>
</dbReference>
<evidence type="ECO:0000259" key="11">
    <source>
        <dbReference type="Pfam" id="PF00133"/>
    </source>
</evidence>
<dbReference type="PROSITE" id="PS00178">
    <property type="entry name" value="AA_TRNA_LIGASE_I"/>
    <property type="match status" value="1"/>
</dbReference>
<evidence type="ECO:0000256" key="7">
    <source>
        <dbReference type="ARBA" id="ARBA00023146"/>
    </source>
</evidence>
<dbReference type="EMBL" id="CP132942">
    <property type="protein sequence ID" value="XCB31814.1"/>
    <property type="molecule type" value="Genomic_DNA"/>
</dbReference>
<evidence type="ECO:0000256" key="10">
    <source>
        <dbReference type="HAMAP-Rule" id="MF_02002"/>
    </source>
</evidence>
<sequence>MSEATQAKPEVKALKSTLNLPQTAFPMKANLPQNEPARLEAWQQSDLYAQIRTARAGQPKYILHDGPPYANGAIHLGHALNKCIKDFVVKTKTMAGFDAPYVPGWDCHGLPIEIKVDEQLGRKKLEMDPIAVRHACREYAQKYVDLQRSQFERIGVFGRWNDPYLTMSFGYEASIVETFYDFFEKKFVYKGLKPVYWCIHDRTALAEAEVEYEQHTSPSVYVRYALTSDPAAIAPSLAAVKNLYTIIWTTTPWTLPASQAVAFNPLLEYVALACEGGTYIVAQALMSSVITHCRLMSAKNPAEPASQADIVAVLTGNHLEHATFQHPFLDRSILGVTADYVTAEQGTGAVHTSPAHGVDDFYTGQRYHLPEIQYVDNAGKQRHTDLHGGQPAEPYADLTVFKSNAPIIELLRERGALLSDTSFEHSYPHCWRCHNPVIVRATEQWFIGMETPMITDEGTTTTFRQRALDEIKKVVWDPAWGEERISNMIATRPDWCISRQRIWGVPIAVFLCDKCGEPLNEPAVNQSIVDLFKKEGADAWYSHEAATLLPAGTACASCHHLEFRKEMDILDVWFESGASWHAVLDLEPELHSPADLYTEGGDQHRGWFHSSLLTSVAVRNHAPYKMVATSGWTLDEQGRAFSKSLGNGVDPVDIAKRLGAEVIRLWVASVDFREDVAASENLMQRVSDNYRKLRNTLRFLLGNIHDFNPATDAIAFANLQPLDQYILARTAELDAKIRAAYDDFEFHRAYHALNEYVNTDLSALYLDVLKDRLYTFAPNHPGRRSAQTALWRIAETLTRLIAPILSFTADEVWALLPQSATREPSVHLALFPDLTDLVPGSTRQIEEEWDQLLTLRDEVLKVLEEARTAKTISNKPSETQIVLGWLNSVAEKPNPVFEQYKSILPELFGVAQVEISNAIITEGNVEKGAFYVQAKPAAGSKCERCWRFTEDVGNEANYPTVCLRCADALEAIHFPPYNAPPSNSTEPQA</sequence>
<reference evidence="14" key="1">
    <citation type="submission" date="2023-08" db="EMBL/GenBank/DDBJ databases">
        <authorList>
            <person name="Messyasz A."/>
            <person name="Mannisto M.K."/>
            <person name="Kerkhof L.J."/>
            <person name="Haggblom M."/>
        </authorList>
    </citation>
    <scope>NUCLEOTIDE SEQUENCE</scope>
    <source>
        <strain evidence="14">X5P6</strain>
    </source>
</reference>
<comment type="domain">
    <text evidence="10">IleRS has two distinct active sites: one for aminoacylation and one for editing. The misactivated valine is translocated from the active site to the editing site, which sterically excludes the correctly activated isoleucine. The single editing site contains two valyl binding pockets, one specific for each substrate (Val-AMP or Val-tRNA(Ile)).</text>
</comment>
<evidence type="ECO:0000313" key="14">
    <source>
        <dbReference type="EMBL" id="XCB31814.1"/>
    </source>
</evidence>
<reference evidence="14" key="2">
    <citation type="journal article" date="2024" name="Environ. Microbiol.">
        <title>Genome analysis and description of Tunturibacter gen. nov. expands the diversity of Terriglobia in tundra soils.</title>
        <authorList>
            <person name="Messyasz A."/>
            <person name="Mannisto M.K."/>
            <person name="Kerkhof L.J."/>
            <person name="Haggblom M.M."/>
        </authorList>
    </citation>
    <scope>NUCLEOTIDE SEQUENCE</scope>
    <source>
        <strain evidence="14">X5P6</strain>
    </source>
</reference>
<evidence type="ECO:0000256" key="2">
    <source>
        <dbReference type="ARBA" id="ARBA00022490"/>
    </source>
</evidence>
<dbReference type="NCBIfam" id="TIGR00392">
    <property type="entry name" value="ileS"/>
    <property type="match status" value="1"/>
</dbReference>
<keyword evidence="7 10" id="KW-0030">Aminoacyl-tRNA synthetase</keyword>
<feature type="binding site" evidence="10">
    <location>
        <position position="942"/>
    </location>
    <ligand>
        <name>Zn(2+)</name>
        <dbReference type="ChEBI" id="CHEBI:29105"/>
    </ligand>
</feature>
<dbReference type="InterPro" id="IPR014729">
    <property type="entry name" value="Rossmann-like_a/b/a_fold"/>
</dbReference>
<dbReference type="GO" id="GO:0005829">
    <property type="term" value="C:cytosol"/>
    <property type="evidence" value="ECO:0007669"/>
    <property type="project" value="TreeGrafter"/>
</dbReference>
<dbReference type="PANTHER" id="PTHR42765">
    <property type="entry name" value="SOLEUCYL-TRNA SYNTHETASE"/>
    <property type="match status" value="1"/>
</dbReference>
<dbReference type="GO" id="GO:0008270">
    <property type="term" value="F:zinc ion binding"/>
    <property type="evidence" value="ECO:0007669"/>
    <property type="project" value="UniProtKB-UniRule"/>
</dbReference>
<dbReference type="SUPFAM" id="SSF47323">
    <property type="entry name" value="Anticodon-binding domain of a subclass of class I aminoacyl-tRNA synthetases"/>
    <property type="match status" value="1"/>
</dbReference>
<evidence type="ECO:0000256" key="8">
    <source>
        <dbReference type="ARBA" id="ARBA00025217"/>
    </source>
</evidence>
<dbReference type="EC" id="6.1.1.5" evidence="10"/>
<feature type="domain" description="Zinc finger FPG/IleRS-type" evidence="12">
    <location>
        <begin position="939"/>
        <end position="967"/>
    </location>
</feature>
<keyword evidence="10" id="KW-0862">Zinc</keyword>
<dbReference type="InterPro" id="IPR002301">
    <property type="entry name" value="Ile-tRNA-ligase"/>
</dbReference>
<dbReference type="Gene3D" id="3.40.50.620">
    <property type="entry name" value="HUPs"/>
    <property type="match status" value="2"/>
</dbReference>
<name>A0AAU7ZKU6_9BACT</name>
<feature type="binding site" evidence="10">
    <location>
        <position position="965"/>
    </location>
    <ligand>
        <name>Zn(2+)</name>
        <dbReference type="ChEBI" id="CHEBI:29105"/>
    </ligand>
</feature>
<dbReference type="AlphaFoldDB" id="A0AAU7ZKU6"/>
<evidence type="ECO:0000259" key="13">
    <source>
        <dbReference type="Pfam" id="PF08264"/>
    </source>
</evidence>
<dbReference type="InterPro" id="IPR009080">
    <property type="entry name" value="tRNAsynth_Ia_anticodon-bd"/>
</dbReference>